<evidence type="ECO:0000313" key="3">
    <source>
        <dbReference type="Proteomes" id="UP001370490"/>
    </source>
</evidence>
<name>A0AAN8UKQ9_9MAGN</name>
<feature type="transmembrane region" description="Helical" evidence="1">
    <location>
        <begin position="143"/>
        <end position="163"/>
    </location>
</feature>
<dbReference type="AlphaFoldDB" id="A0AAN8UKQ9"/>
<accession>A0AAN8UKQ9</accession>
<evidence type="ECO:0000256" key="1">
    <source>
        <dbReference type="SAM" id="Phobius"/>
    </source>
</evidence>
<organism evidence="2 3">
    <name type="scientific">Dillenia turbinata</name>
    <dbReference type="NCBI Taxonomy" id="194707"/>
    <lineage>
        <taxon>Eukaryota</taxon>
        <taxon>Viridiplantae</taxon>
        <taxon>Streptophyta</taxon>
        <taxon>Embryophyta</taxon>
        <taxon>Tracheophyta</taxon>
        <taxon>Spermatophyta</taxon>
        <taxon>Magnoliopsida</taxon>
        <taxon>eudicotyledons</taxon>
        <taxon>Gunneridae</taxon>
        <taxon>Pentapetalae</taxon>
        <taxon>Dilleniales</taxon>
        <taxon>Dilleniaceae</taxon>
        <taxon>Dillenia</taxon>
    </lineage>
</organism>
<dbReference type="PANTHER" id="PTHR34775:SF6">
    <property type="entry name" value="TRANSMEMBRANE PROTEIN"/>
    <property type="match status" value="1"/>
</dbReference>
<proteinExistence type="predicted"/>
<dbReference type="Proteomes" id="UP001370490">
    <property type="component" value="Unassembled WGS sequence"/>
</dbReference>
<dbReference type="PANTHER" id="PTHR34775">
    <property type="entry name" value="TRANSMEMBRANE PROTEIN"/>
    <property type="match status" value="1"/>
</dbReference>
<dbReference type="EMBL" id="JBAMMX010000028">
    <property type="protein sequence ID" value="KAK6911997.1"/>
    <property type="molecule type" value="Genomic_DNA"/>
</dbReference>
<keyword evidence="3" id="KW-1185">Reference proteome</keyword>
<keyword evidence="1" id="KW-0472">Membrane</keyword>
<keyword evidence="1" id="KW-0812">Transmembrane</keyword>
<comment type="caution">
    <text evidence="2">The sequence shown here is derived from an EMBL/GenBank/DDBJ whole genome shotgun (WGS) entry which is preliminary data.</text>
</comment>
<evidence type="ECO:0000313" key="2">
    <source>
        <dbReference type="EMBL" id="KAK6911997.1"/>
    </source>
</evidence>
<protein>
    <submittedName>
        <fullName evidence="2">Uncharacterized protein</fullName>
    </submittedName>
</protein>
<keyword evidence="1" id="KW-1133">Transmembrane helix</keyword>
<gene>
    <name evidence="2" type="ORF">RJ641_024090</name>
</gene>
<sequence length="172" mass="19832">MSSTISASLKRNVPRKKILAERNENLENPENPESKFSKTLIDKPTILDPANPLSHVTVLSMVFCQRTVFINQLSLARPKFIGYNPNRRKEIFLRRVQEINESKDGFDSVRSSLVSLSYDVEHEDDDVEEVEETQRKILKLNEVLKCFLLFAVVVFSAFCIVRMNSPEFLQLL</sequence>
<reference evidence="2 3" key="1">
    <citation type="submission" date="2023-12" db="EMBL/GenBank/DDBJ databases">
        <title>A high-quality genome assembly for Dillenia turbinata (Dilleniales).</title>
        <authorList>
            <person name="Chanderbali A."/>
        </authorList>
    </citation>
    <scope>NUCLEOTIDE SEQUENCE [LARGE SCALE GENOMIC DNA]</scope>
    <source>
        <strain evidence="2">LSX21</strain>
        <tissue evidence="2">Leaf</tissue>
    </source>
</reference>